<dbReference type="GeneID" id="99690591"/>
<feature type="transmembrane region" description="Helical" evidence="1">
    <location>
        <begin position="111"/>
        <end position="131"/>
    </location>
</feature>
<dbReference type="EMBL" id="APOL01000048">
    <property type="protein sequence ID" value="ENU32155.1"/>
    <property type="molecule type" value="Genomic_DNA"/>
</dbReference>
<accession>N8Q0X8</accession>
<name>N8Q0X8_9GAMM</name>
<feature type="transmembrane region" description="Helical" evidence="1">
    <location>
        <begin position="12"/>
        <end position="33"/>
    </location>
</feature>
<proteinExistence type="predicted"/>
<keyword evidence="1" id="KW-0812">Transmembrane</keyword>
<keyword evidence="1" id="KW-0472">Membrane</keyword>
<evidence type="ECO:0000256" key="1">
    <source>
        <dbReference type="SAM" id="Phobius"/>
    </source>
</evidence>
<gene>
    <name evidence="2" type="ORF">F989_02918</name>
</gene>
<evidence type="ECO:0000313" key="3">
    <source>
        <dbReference type="Proteomes" id="UP000018426"/>
    </source>
</evidence>
<keyword evidence="1" id="KW-1133">Transmembrane helix</keyword>
<dbReference type="AlphaFoldDB" id="N8Q0X8"/>
<dbReference type="HOGENOM" id="CLU_151104_0_0_6"/>
<dbReference type="Proteomes" id="UP000018426">
    <property type="component" value="Unassembled WGS sequence"/>
</dbReference>
<organism evidence="2 3">
    <name type="scientific">Acinetobacter parvus NIPH 1103</name>
    <dbReference type="NCBI Taxonomy" id="1217671"/>
    <lineage>
        <taxon>Bacteria</taxon>
        <taxon>Pseudomonadati</taxon>
        <taxon>Pseudomonadota</taxon>
        <taxon>Gammaproteobacteria</taxon>
        <taxon>Moraxellales</taxon>
        <taxon>Moraxellaceae</taxon>
        <taxon>Acinetobacter</taxon>
    </lineage>
</organism>
<protein>
    <submittedName>
        <fullName evidence="2">Uncharacterized protein</fullName>
    </submittedName>
</protein>
<evidence type="ECO:0000313" key="2">
    <source>
        <dbReference type="EMBL" id="ENU32155.1"/>
    </source>
</evidence>
<comment type="caution">
    <text evidence="2">The sequence shown here is derived from an EMBL/GenBank/DDBJ whole genome shotgun (WGS) entry which is preliminary data.</text>
</comment>
<feature type="transmembrane region" description="Helical" evidence="1">
    <location>
        <begin position="39"/>
        <end position="60"/>
    </location>
</feature>
<reference evidence="2 3" key="1">
    <citation type="submission" date="2013-02" db="EMBL/GenBank/DDBJ databases">
        <title>The Genome Sequence of Acinetobacter parvus NIPH 1103.</title>
        <authorList>
            <consortium name="The Broad Institute Genome Sequencing Platform"/>
            <consortium name="The Broad Institute Genome Sequencing Center for Infectious Disease"/>
            <person name="Cerqueira G."/>
            <person name="Feldgarden M."/>
            <person name="Courvalin P."/>
            <person name="Perichon B."/>
            <person name="Grillot-Courvalin C."/>
            <person name="Clermont D."/>
            <person name="Rocha E."/>
            <person name="Yoon E.-J."/>
            <person name="Nemec A."/>
            <person name="Walker B."/>
            <person name="Young S.K."/>
            <person name="Zeng Q."/>
            <person name="Gargeya S."/>
            <person name="Fitzgerald M."/>
            <person name="Haas B."/>
            <person name="Abouelleil A."/>
            <person name="Alvarado L."/>
            <person name="Arachchi H.M."/>
            <person name="Berlin A.M."/>
            <person name="Chapman S.B."/>
            <person name="Dewar J."/>
            <person name="Goldberg J."/>
            <person name="Griggs A."/>
            <person name="Gujja S."/>
            <person name="Hansen M."/>
            <person name="Howarth C."/>
            <person name="Imamovic A."/>
            <person name="Larimer J."/>
            <person name="McCowan C."/>
            <person name="Murphy C."/>
            <person name="Neiman D."/>
            <person name="Pearson M."/>
            <person name="Priest M."/>
            <person name="Roberts A."/>
            <person name="Saif S."/>
            <person name="Shea T."/>
            <person name="Sisk P."/>
            <person name="Sykes S."/>
            <person name="Wortman J."/>
            <person name="Nusbaum C."/>
            <person name="Birren B."/>
        </authorList>
    </citation>
    <scope>NUCLEOTIDE SEQUENCE [LARGE SCALE GENOMIC DNA]</scope>
    <source>
        <strain evidence="2 3">NIPH 1103</strain>
    </source>
</reference>
<dbReference type="RefSeq" id="WP_004675682.1">
    <property type="nucleotide sequence ID" value="NZ_KB849219.1"/>
</dbReference>
<feature type="transmembrane region" description="Helical" evidence="1">
    <location>
        <begin position="67"/>
        <end position="89"/>
    </location>
</feature>
<dbReference type="STRING" id="134533.GCA_001485085_01773"/>
<sequence>MHMTQNRYWIHWWVAMGLLFVTAILCGMMQNLWGYDVSGQLFFIFISVVGLFFSSVFAWLQLETKNSYLTTFIFVGCLSIYLMLLSYLYHDLPRGEGVEFSLFQKLIDSDLTFWCGFLLPFIFSLFNYAVLRPTKF</sequence>